<dbReference type="SUPFAM" id="SSF158710">
    <property type="entry name" value="PSPTO4464-like"/>
    <property type="match status" value="1"/>
</dbReference>
<evidence type="ECO:0000256" key="5">
    <source>
        <dbReference type="SAM" id="MobiDB-lite"/>
    </source>
</evidence>
<evidence type="ECO:0000313" key="7">
    <source>
        <dbReference type="Proteomes" id="UP001239019"/>
    </source>
</evidence>
<evidence type="ECO:0000256" key="1">
    <source>
        <dbReference type="ARBA" id="ARBA00022490"/>
    </source>
</evidence>
<reference evidence="6 7" key="1">
    <citation type="submission" date="2023-08" db="EMBL/GenBank/DDBJ databases">
        <title>Whole-genome sequencing of halo(alkali)philic microorganisms from hypersaline lakes.</title>
        <authorList>
            <person name="Sorokin D.Y."/>
            <person name="Abbas B."/>
            <person name="Merkel A.Y."/>
        </authorList>
    </citation>
    <scope>NUCLEOTIDE SEQUENCE [LARGE SCALE GENOMIC DNA]</scope>
    <source>
        <strain evidence="6 7">AB-CW4</strain>
    </source>
</reference>
<keyword evidence="4" id="KW-0694">RNA-binding</keyword>
<dbReference type="RefSeq" id="WP_306728443.1">
    <property type="nucleotide sequence ID" value="NZ_JAVDDT010000005.1"/>
</dbReference>
<feature type="region of interest" description="Disordered" evidence="5">
    <location>
        <begin position="1"/>
        <end position="32"/>
    </location>
</feature>
<name>A0ABU0W871_9GAMM</name>
<keyword evidence="2" id="KW-0690">Ribosome biogenesis</keyword>
<dbReference type="InterPro" id="IPR006839">
    <property type="entry name" value="DarP"/>
</dbReference>
<protein>
    <submittedName>
        <fullName evidence="6">Ribosome biogenesis factor YjgA</fullName>
    </submittedName>
</protein>
<dbReference type="Gene3D" id="1.10.60.30">
    <property type="entry name" value="PSPTO4464-like domains"/>
    <property type="match status" value="2"/>
</dbReference>
<evidence type="ECO:0000256" key="4">
    <source>
        <dbReference type="ARBA" id="ARBA00022884"/>
    </source>
</evidence>
<feature type="compositionally biased region" description="Basic and acidic residues" evidence="5">
    <location>
        <begin position="1"/>
        <end position="10"/>
    </location>
</feature>
<feature type="compositionally biased region" description="Basic and acidic residues" evidence="5">
    <location>
        <begin position="17"/>
        <end position="32"/>
    </location>
</feature>
<keyword evidence="7" id="KW-1185">Reference proteome</keyword>
<evidence type="ECO:0000256" key="2">
    <source>
        <dbReference type="ARBA" id="ARBA00022517"/>
    </source>
</evidence>
<dbReference type="PANTHER" id="PTHR38101">
    <property type="entry name" value="UPF0307 PROTEIN YJGA"/>
    <property type="match status" value="1"/>
</dbReference>
<dbReference type="InterPro" id="IPR023153">
    <property type="entry name" value="DarP_sf"/>
</dbReference>
<dbReference type="NCBIfam" id="NF003593">
    <property type="entry name" value="PRK05255.1-1"/>
    <property type="match status" value="1"/>
</dbReference>
<dbReference type="PANTHER" id="PTHR38101:SF1">
    <property type="entry name" value="UPF0307 PROTEIN YJGA"/>
    <property type="match status" value="1"/>
</dbReference>
<proteinExistence type="predicted"/>
<gene>
    <name evidence="6" type="primary">yjgA</name>
    <name evidence="6" type="ORF">RBH19_08660</name>
</gene>
<dbReference type="EMBL" id="JAVDDT010000005">
    <property type="protein sequence ID" value="MDQ2069943.1"/>
    <property type="molecule type" value="Genomic_DNA"/>
</dbReference>
<dbReference type="PIRSF" id="PIRSF016183">
    <property type="entry name" value="UCP016183"/>
    <property type="match status" value="1"/>
</dbReference>
<sequence length="178" mass="20281">MHDFDDIPEREPEDGGDAERRPSRSQLKREAEAREKLGMKLSALPDSVLEELSLPVELLDSLKRIRTMRRGGGLRRERQRIGALMRKLDPAPIEALLARLESEKIASAKAFHHLEQWRQRLLNGDESAFLELANASNEDTVKEARKLVEHAEQELIHGQPPAASRALFRLLRDRLDIG</sequence>
<keyword evidence="1" id="KW-0963">Cytoplasm</keyword>
<comment type="caution">
    <text evidence="6">The sequence shown here is derived from an EMBL/GenBank/DDBJ whole genome shotgun (WGS) entry which is preliminary data.</text>
</comment>
<dbReference type="Proteomes" id="UP001239019">
    <property type="component" value="Unassembled WGS sequence"/>
</dbReference>
<evidence type="ECO:0000313" key="6">
    <source>
        <dbReference type="EMBL" id="MDQ2069943.1"/>
    </source>
</evidence>
<accession>A0ABU0W871</accession>
<organism evidence="6 7">
    <name type="scientific">Natronospira bacteriovora</name>
    <dbReference type="NCBI Taxonomy" id="3069753"/>
    <lineage>
        <taxon>Bacteria</taxon>
        <taxon>Pseudomonadati</taxon>
        <taxon>Pseudomonadota</taxon>
        <taxon>Gammaproteobacteria</taxon>
        <taxon>Natronospirales</taxon>
        <taxon>Natronospiraceae</taxon>
        <taxon>Natronospira</taxon>
    </lineage>
</organism>
<keyword evidence="3" id="KW-0699">rRNA-binding</keyword>
<dbReference type="Pfam" id="PF04751">
    <property type="entry name" value="DarP"/>
    <property type="match status" value="1"/>
</dbReference>
<dbReference type="CDD" id="cd16331">
    <property type="entry name" value="YjgA-like"/>
    <property type="match status" value="1"/>
</dbReference>
<evidence type="ECO:0000256" key="3">
    <source>
        <dbReference type="ARBA" id="ARBA00022730"/>
    </source>
</evidence>